<accession>A0A6I6J5S9</accession>
<reference evidence="3" key="1">
    <citation type="submission" date="2018-12" db="EMBL/GenBank/DDBJ databases">
        <title>Complete genome sequence of Roseovarius sp. MME-070.</title>
        <authorList>
            <person name="Nam Y.-D."/>
            <person name="Kang J."/>
            <person name="Chung W.-H."/>
            <person name="Park Y.S."/>
        </authorList>
    </citation>
    <scope>NUCLEOTIDE SEQUENCE [LARGE SCALE GENOMIC DNA]</scope>
    <source>
        <strain evidence="3">MME-070</strain>
    </source>
</reference>
<evidence type="ECO:0000313" key="2">
    <source>
        <dbReference type="EMBL" id="QGY00129.1"/>
    </source>
</evidence>
<dbReference type="Proteomes" id="UP000428330">
    <property type="component" value="Chromosome"/>
</dbReference>
<dbReference type="RefSeq" id="WP_157708809.1">
    <property type="nucleotide sequence ID" value="NZ_CP034348.1"/>
</dbReference>
<dbReference type="AlphaFoldDB" id="A0A6I6J5S9"/>
<sequence length="187" mass="19613">MNRRDFGKMVLGSGIAAAVPVSGMAGAAAASAQRSKYIFAVALAHNRTDVSADMISEMFNVRPGIARGFIRKMVRNGVVDAPNADGIARLAKPLQRIVPEVVAYKPGGGYVVKGPLDEITAKAKEAAKRLLNEADEDLVTEPDATYPPDSPIVQNQGSDCTKRTKSVSPSDADPVPPEASDEAHSAG</sequence>
<evidence type="ECO:0000313" key="3">
    <source>
        <dbReference type="Proteomes" id="UP000428330"/>
    </source>
</evidence>
<keyword evidence="3" id="KW-1185">Reference proteome</keyword>
<evidence type="ECO:0000256" key="1">
    <source>
        <dbReference type="SAM" id="MobiDB-lite"/>
    </source>
</evidence>
<feature type="region of interest" description="Disordered" evidence="1">
    <location>
        <begin position="135"/>
        <end position="187"/>
    </location>
</feature>
<protein>
    <submittedName>
        <fullName evidence="2">Uncharacterized protein</fullName>
    </submittedName>
</protein>
<proteinExistence type="predicted"/>
<dbReference type="OrthoDB" id="9881021at2"/>
<gene>
    <name evidence="2" type="ORF">EI983_18410</name>
</gene>
<organism evidence="2 3">
    <name type="scientific">Roseovarius faecimaris</name>
    <dbReference type="NCBI Taxonomy" id="2494550"/>
    <lineage>
        <taxon>Bacteria</taxon>
        <taxon>Pseudomonadati</taxon>
        <taxon>Pseudomonadota</taxon>
        <taxon>Alphaproteobacteria</taxon>
        <taxon>Rhodobacterales</taxon>
        <taxon>Roseobacteraceae</taxon>
        <taxon>Roseovarius</taxon>
    </lineage>
</organism>
<dbReference type="EMBL" id="CP034348">
    <property type="protein sequence ID" value="QGY00129.1"/>
    <property type="molecule type" value="Genomic_DNA"/>
</dbReference>
<dbReference type="KEGG" id="rom:EI983_18410"/>
<name>A0A6I6J5S9_9RHOB</name>